<proteinExistence type="predicted"/>
<dbReference type="InterPro" id="IPR000297">
    <property type="entry name" value="PPIase_PpiC"/>
</dbReference>
<keyword evidence="4 6" id="KW-0697">Rotamase</keyword>
<dbReference type="Gene3D" id="3.10.50.40">
    <property type="match status" value="1"/>
</dbReference>
<evidence type="ECO:0000256" key="4">
    <source>
        <dbReference type="ARBA" id="ARBA00023110"/>
    </source>
</evidence>
<evidence type="ECO:0000256" key="3">
    <source>
        <dbReference type="ARBA" id="ARBA00022729"/>
    </source>
</evidence>
<dbReference type="PANTHER" id="PTHR47245:SF1">
    <property type="entry name" value="FOLDASE PROTEIN PRSA"/>
    <property type="match status" value="1"/>
</dbReference>
<name>A0A937XE74_UNCW3</name>
<dbReference type="InterPro" id="IPR027304">
    <property type="entry name" value="Trigger_fact/SurA_dom_sf"/>
</dbReference>
<evidence type="ECO:0000256" key="6">
    <source>
        <dbReference type="PROSITE-ProRule" id="PRU00278"/>
    </source>
</evidence>
<dbReference type="PROSITE" id="PS50198">
    <property type="entry name" value="PPIC_PPIASE_2"/>
    <property type="match status" value="1"/>
</dbReference>
<protein>
    <recommendedName>
        <fullName evidence="2">peptidylprolyl isomerase</fullName>
        <ecNumber evidence="2">5.2.1.8</ecNumber>
    </recommendedName>
</protein>
<evidence type="ECO:0000256" key="5">
    <source>
        <dbReference type="ARBA" id="ARBA00023235"/>
    </source>
</evidence>
<dbReference type="PANTHER" id="PTHR47245">
    <property type="entry name" value="PEPTIDYLPROLYL ISOMERASE"/>
    <property type="match status" value="1"/>
</dbReference>
<organism evidence="8 9">
    <name type="scientific">candidate division WOR-3 bacterium</name>
    <dbReference type="NCBI Taxonomy" id="2052148"/>
    <lineage>
        <taxon>Bacteria</taxon>
        <taxon>Bacteria division WOR-3</taxon>
    </lineage>
</organism>
<dbReference type="Gene3D" id="6.10.140.970">
    <property type="match status" value="1"/>
</dbReference>
<comment type="caution">
    <text evidence="8">The sequence shown here is derived from an EMBL/GenBank/DDBJ whole genome shotgun (WGS) entry which is preliminary data.</text>
</comment>
<evidence type="ECO:0000313" key="9">
    <source>
        <dbReference type="Proteomes" id="UP000779900"/>
    </source>
</evidence>
<keyword evidence="3" id="KW-0732">Signal</keyword>
<evidence type="ECO:0000313" key="8">
    <source>
        <dbReference type="EMBL" id="MBM3330481.1"/>
    </source>
</evidence>
<evidence type="ECO:0000259" key="7">
    <source>
        <dbReference type="PROSITE" id="PS50198"/>
    </source>
</evidence>
<dbReference type="Pfam" id="PF00639">
    <property type="entry name" value="Rotamase"/>
    <property type="match status" value="1"/>
</dbReference>
<evidence type="ECO:0000256" key="2">
    <source>
        <dbReference type="ARBA" id="ARBA00013194"/>
    </source>
</evidence>
<dbReference type="EMBL" id="VGIR01000004">
    <property type="protein sequence ID" value="MBM3330481.1"/>
    <property type="molecule type" value="Genomic_DNA"/>
</dbReference>
<dbReference type="GO" id="GO:0003755">
    <property type="term" value="F:peptidyl-prolyl cis-trans isomerase activity"/>
    <property type="evidence" value="ECO:0007669"/>
    <property type="project" value="UniProtKB-KW"/>
</dbReference>
<dbReference type="Proteomes" id="UP000779900">
    <property type="component" value="Unassembled WGS sequence"/>
</dbReference>
<dbReference type="InterPro" id="IPR050245">
    <property type="entry name" value="PrsA_foldase"/>
</dbReference>
<dbReference type="SUPFAM" id="SSF54534">
    <property type="entry name" value="FKBP-like"/>
    <property type="match status" value="1"/>
</dbReference>
<feature type="domain" description="PpiC" evidence="7">
    <location>
        <begin position="148"/>
        <end position="237"/>
    </location>
</feature>
<gene>
    <name evidence="8" type="ORF">FJY68_01360</name>
</gene>
<dbReference type="AlphaFoldDB" id="A0A937XE74"/>
<sequence length="466" mass="52238">MRKASPALRCLRYLDFPEGGAIVSLAMRNLFAAILAALALTACAGAPGRQVVAVVNGEKIAAADVEAMLPQNLDSVRADTVRKQVLDNIITRKLFAQEAKRAGMDKDAEYQVELEQKALVNQRLYDTITAAGNRLTEAELQAAYKLLQVEAHLRMISVPDESVARRLAAELNQGAVFESLAVKYSKHPSAVKGGDAGFAPLLYIDEPLRTRVTVLKPGQRTEPTPVSGVWQIAELLETRPADPGPPPLSQYRPEFERRVKQLQRRELANRYMADLRQRITYNPEGLDILCKPIDEMTEADKDVAVAYKDKSKYVKVTRLLPVAARFTPMLDSATKKYAVRRYIEEDLMYEDALRMGLQKAPEIVRQLAVKREDVLYKALFKAEISDKLNVSDADVMDYFQQNRENLTTPDTNQVANMIRSRLLTERRDARMQEYVAELKAKAKITINQAALAAVKKQATARVNPRQ</sequence>
<dbReference type="SUPFAM" id="SSF109998">
    <property type="entry name" value="Triger factor/SurA peptide-binding domain-like"/>
    <property type="match status" value="2"/>
</dbReference>
<reference evidence="8" key="1">
    <citation type="submission" date="2019-03" db="EMBL/GenBank/DDBJ databases">
        <title>Lake Tanganyika Metagenome-Assembled Genomes (MAGs).</title>
        <authorList>
            <person name="Tran P."/>
        </authorList>
    </citation>
    <scope>NUCLEOTIDE SEQUENCE</scope>
    <source>
        <strain evidence="8">K_DeepCast_150m_m2_040</strain>
    </source>
</reference>
<keyword evidence="5 6" id="KW-0413">Isomerase</keyword>
<dbReference type="Gene3D" id="1.10.8.1040">
    <property type="match status" value="1"/>
</dbReference>
<evidence type="ECO:0000256" key="1">
    <source>
        <dbReference type="ARBA" id="ARBA00000971"/>
    </source>
</evidence>
<comment type="catalytic activity">
    <reaction evidence="1">
        <text>[protein]-peptidylproline (omega=180) = [protein]-peptidylproline (omega=0)</text>
        <dbReference type="Rhea" id="RHEA:16237"/>
        <dbReference type="Rhea" id="RHEA-COMP:10747"/>
        <dbReference type="Rhea" id="RHEA-COMP:10748"/>
        <dbReference type="ChEBI" id="CHEBI:83833"/>
        <dbReference type="ChEBI" id="CHEBI:83834"/>
        <dbReference type="EC" id="5.2.1.8"/>
    </reaction>
</comment>
<dbReference type="EC" id="5.2.1.8" evidence="2"/>
<dbReference type="InterPro" id="IPR046357">
    <property type="entry name" value="PPIase_dom_sf"/>
</dbReference>
<accession>A0A937XE74</accession>